<protein>
    <submittedName>
        <fullName evidence="1">Uncharacterized protein</fullName>
    </submittedName>
</protein>
<reference evidence="1" key="2">
    <citation type="submission" date="2021-10" db="EMBL/GenBank/DDBJ databases">
        <authorList>
            <person name="Piombo E."/>
        </authorList>
    </citation>
    <scope>NUCLEOTIDE SEQUENCE</scope>
</reference>
<name>A0ACA9UK19_BIOOC</name>
<evidence type="ECO:0000313" key="2">
    <source>
        <dbReference type="Proteomes" id="UP000836387"/>
    </source>
</evidence>
<sequence>MELTTSLLIESWILYALGVALVICRMVSRRMKLGKWRNLMIDDYLMLFALGNCTVVVVSINEVAKKGSNYLSPKDAVVLTPDGIQKAVYGSKMTFVLEICTITCIWTVKACLLILYSRLMRHAFTRQHMLVKIVAGYCVITYLVVIFMFLFYWCNPIYEYWAIPVRIDQCATYYHHMIFATACNISSDILLLLIPIPIISKTQMPTKRKVFLICILGLGVFNILAAILNRYYNFSNPNSSVFLYWYVAEVGMAILVGNMPLCWPVLKAIFGLYDKSDTPSSHGYTFSSGSGNKKKPNIILSRTVPGATMWDRLSEQEEAAASSQGPSNHHPPSDQGSEIELIRQGHTDNHHHRAAISANRESPDQPSKASKAVGPGDSSSHTRPTGDKIMVDTTVDISSTGSRV</sequence>
<accession>A0ACA9UK19</accession>
<proteinExistence type="predicted"/>
<organism evidence="1 2">
    <name type="scientific">Clonostachys rosea f. rosea IK726</name>
    <dbReference type="NCBI Taxonomy" id="1349383"/>
    <lineage>
        <taxon>Eukaryota</taxon>
        <taxon>Fungi</taxon>
        <taxon>Dikarya</taxon>
        <taxon>Ascomycota</taxon>
        <taxon>Pezizomycotina</taxon>
        <taxon>Sordariomycetes</taxon>
        <taxon>Hypocreomycetidae</taxon>
        <taxon>Hypocreales</taxon>
        <taxon>Bionectriaceae</taxon>
        <taxon>Clonostachys</taxon>
    </lineage>
</organism>
<gene>
    <name evidence="1" type="ORF">CRV2_00019563</name>
</gene>
<reference evidence="1" key="1">
    <citation type="submission" date="2020-04" db="EMBL/GenBank/DDBJ databases">
        <authorList>
            <person name="Broberg M."/>
        </authorList>
    </citation>
    <scope>NUCLEOTIDE SEQUENCE</scope>
</reference>
<dbReference type="EMBL" id="CADEHS020000542">
    <property type="protein sequence ID" value="CAG9953760.1"/>
    <property type="molecule type" value="Genomic_DNA"/>
</dbReference>
<comment type="caution">
    <text evidence="1">The sequence shown here is derived from an EMBL/GenBank/DDBJ whole genome shotgun (WGS) entry which is preliminary data.</text>
</comment>
<dbReference type="Proteomes" id="UP000836387">
    <property type="component" value="Unassembled WGS sequence"/>
</dbReference>
<evidence type="ECO:0000313" key="1">
    <source>
        <dbReference type="EMBL" id="CAG9953760.1"/>
    </source>
</evidence>
<keyword evidence="2" id="KW-1185">Reference proteome</keyword>